<feature type="region of interest" description="Disordered" evidence="1">
    <location>
        <begin position="256"/>
        <end position="275"/>
    </location>
</feature>
<organism evidence="2 3">
    <name type="scientific">Senna tora</name>
    <dbReference type="NCBI Taxonomy" id="362788"/>
    <lineage>
        <taxon>Eukaryota</taxon>
        <taxon>Viridiplantae</taxon>
        <taxon>Streptophyta</taxon>
        <taxon>Embryophyta</taxon>
        <taxon>Tracheophyta</taxon>
        <taxon>Spermatophyta</taxon>
        <taxon>Magnoliopsida</taxon>
        <taxon>eudicotyledons</taxon>
        <taxon>Gunneridae</taxon>
        <taxon>Pentapetalae</taxon>
        <taxon>rosids</taxon>
        <taxon>fabids</taxon>
        <taxon>Fabales</taxon>
        <taxon>Fabaceae</taxon>
        <taxon>Caesalpinioideae</taxon>
        <taxon>Cassia clade</taxon>
        <taxon>Senna</taxon>
    </lineage>
</organism>
<dbReference type="AlphaFoldDB" id="A0A834TE15"/>
<evidence type="ECO:0000313" key="2">
    <source>
        <dbReference type="EMBL" id="KAF7819400.1"/>
    </source>
</evidence>
<evidence type="ECO:0000256" key="1">
    <source>
        <dbReference type="SAM" id="MobiDB-lite"/>
    </source>
</evidence>
<dbReference type="Proteomes" id="UP000634136">
    <property type="component" value="Unassembled WGS sequence"/>
</dbReference>
<feature type="compositionally biased region" description="Polar residues" evidence="1">
    <location>
        <begin position="52"/>
        <end position="69"/>
    </location>
</feature>
<feature type="region of interest" description="Disordered" evidence="1">
    <location>
        <begin position="52"/>
        <end position="83"/>
    </location>
</feature>
<dbReference type="InterPro" id="IPR038928">
    <property type="entry name" value="LAZY1"/>
</dbReference>
<accession>A0A834TE15</accession>
<sequence>MKLFQWVHRKFWQNSTDSFKDFKFGNPCSCLTLQPTPDSHYSHANPSFNSITQSRFSKPYQQGSQTSYSEYEDKRAEEKSQEETSMVISEIFEGFLTIGTLGAETITEEPATPEFSMPLEKISERNAAVTENDLKRFSYELERFLEAEHEEGFYESSGRNSYISTITLSGKKMDGAEDEDYGNITACPLQGYLLGSSIEFPETTEVRKERASLAELFERTKKTNQDLIESGGSGEMQVKQTHKSVTHIMKKMLKKVNTSSKRCPTPEGDAGSTSTNKKLNKVLRMFHRKVYPENSIKAKDFNNSHKGKIEKVPHDHSHVFTGDPARIDKSRIFCPESRSRKWSQHCETNWIPPKYQPNCISADGNREHWIKTDADCKF</sequence>
<dbReference type="EMBL" id="JAAIUW010000008">
    <property type="protein sequence ID" value="KAF7819400.1"/>
    <property type="molecule type" value="Genomic_DNA"/>
</dbReference>
<dbReference type="PANTHER" id="PTHR34959:SF4">
    <property type="entry name" value="PROTEIN LAZY 1"/>
    <property type="match status" value="1"/>
</dbReference>
<evidence type="ECO:0000313" key="3">
    <source>
        <dbReference type="Proteomes" id="UP000634136"/>
    </source>
</evidence>
<name>A0A834TE15_9FABA</name>
<comment type="caution">
    <text evidence="2">The sequence shown here is derived from an EMBL/GenBank/DDBJ whole genome shotgun (WGS) entry which is preliminary data.</text>
</comment>
<keyword evidence="3" id="KW-1185">Reference proteome</keyword>
<feature type="compositionally biased region" description="Basic and acidic residues" evidence="1">
    <location>
        <begin position="71"/>
        <end position="82"/>
    </location>
</feature>
<dbReference type="GO" id="GO:2000012">
    <property type="term" value="P:regulation of auxin polar transport"/>
    <property type="evidence" value="ECO:0007669"/>
    <property type="project" value="InterPro"/>
</dbReference>
<reference evidence="2" key="1">
    <citation type="submission" date="2020-09" db="EMBL/GenBank/DDBJ databases">
        <title>Genome-Enabled Discovery of Anthraquinone Biosynthesis in Senna tora.</title>
        <authorList>
            <person name="Kang S.-H."/>
            <person name="Pandey R.P."/>
            <person name="Lee C.-M."/>
            <person name="Sim J.-S."/>
            <person name="Jeong J.-T."/>
            <person name="Choi B.-S."/>
            <person name="Jung M."/>
            <person name="Ginzburg D."/>
            <person name="Zhao K."/>
            <person name="Won S.Y."/>
            <person name="Oh T.-J."/>
            <person name="Yu Y."/>
            <person name="Kim N.-H."/>
            <person name="Lee O.R."/>
            <person name="Lee T.-H."/>
            <person name="Bashyal P."/>
            <person name="Kim T.-S."/>
            <person name="Lee W.-H."/>
            <person name="Kawkins C."/>
            <person name="Kim C.-K."/>
            <person name="Kim J.S."/>
            <person name="Ahn B.O."/>
            <person name="Rhee S.Y."/>
            <person name="Sohng J.K."/>
        </authorList>
    </citation>
    <scope>NUCLEOTIDE SEQUENCE</scope>
    <source>
        <tissue evidence="2">Leaf</tissue>
    </source>
</reference>
<proteinExistence type="predicted"/>
<protein>
    <submittedName>
        <fullName evidence="2">Protein LAZY 1-like</fullName>
    </submittedName>
</protein>
<gene>
    <name evidence="2" type="ORF">G2W53_024855</name>
</gene>
<dbReference type="PANTHER" id="PTHR34959">
    <property type="entry name" value="PROTEIN LAZY 1"/>
    <property type="match status" value="1"/>
</dbReference>
<dbReference type="OrthoDB" id="780166at2759"/>
<dbReference type="GO" id="GO:0009630">
    <property type="term" value="P:gravitropism"/>
    <property type="evidence" value="ECO:0007669"/>
    <property type="project" value="InterPro"/>
</dbReference>